<dbReference type="InterPro" id="IPR024020">
    <property type="entry name" value="Anit_sigma_mycothiol_RsrA"/>
</dbReference>
<reference evidence="2" key="1">
    <citation type="submission" date="2021-03" db="EMBL/GenBank/DDBJ databases">
        <authorList>
            <person name="Sun Q."/>
        </authorList>
    </citation>
    <scope>NUCLEOTIDE SEQUENCE</scope>
    <source>
        <strain evidence="2">CCM 8862</strain>
    </source>
</reference>
<sequence length="89" mass="10114">MSRNDCNCDCAEVYASVYELVYGRCDESRRAALVAHIDNCPGCLEKLGIEKQVARLIKRSCCEPAPAHLKERIVVRLRVHTTTIRHSRD</sequence>
<dbReference type="Pfam" id="PF13490">
    <property type="entry name" value="zf-HC2"/>
    <property type="match status" value="1"/>
</dbReference>
<dbReference type="RefSeq" id="WP_207278945.1">
    <property type="nucleotide sequence ID" value="NZ_JAFLEQ010000014.1"/>
</dbReference>
<proteinExistence type="predicted"/>
<protein>
    <submittedName>
        <fullName evidence="2">Mycothiol system anti-sigma-R factor</fullName>
    </submittedName>
</protein>
<organism evidence="2 3">
    <name type="scientific">Corynebacterium mendelii</name>
    <dbReference type="NCBI Taxonomy" id="2765362"/>
    <lineage>
        <taxon>Bacteria</taxon>
        <taxon>Bacillati</taxon>
        <taxon>Actinomycetota</taxon>
        <taxon>Actinomycetes</taxon>
        <taxon>Mycobacteriales</taxon>
        <taxon>Corynebacteriaceae</taxon>
        <taxon>Corynebacterium</taxon>
    </lineage>
</organism>
<evidence type="ECO:0000313" key="3">
    <source>
        <dbReference type="Proteomes" id="UP000664332"/>
    </source>
</evidence>
<feature type="domain" description="Putative zinc-finger" evidence="1">
    <location>
        <begin position="10"/>
        <end position="43"/>
    </location>
</feature>
<dbReference type="AlphaFoldDB" id="A0A939E101"/>
<name>A0A939E101_9CORY</name>
<accession>A0A939E101</accession>
<dbReference type="NCBIfam" id="TIGR03988">
    <property type="entry name" value="antisig_RsrA"/>
    <property type="match status" value="1"/>
</dbReference>
<comment type="caution">
    <text evidence="2">The sequence shown here is derived from an EMBL/GenBank/DDBJ whole genome shotgun (WGS) entry which is preliminary data.</text>
</comment>
<dbReference type="InterPro" id="IPR027383">
    <property type="entry name" value="Znf_put"/>
</dbReference>
<gene>
    <name evidence="2" type="primary">rsrA</name>
    <name evidence="2" type="ORF">JZY06_07505</name>
</gene>
<dbReference type="Proteomes" id="UP000664332">
    <property type="component" value="Unassembled WGS sequence"/>
</dbReference>
<keyword evidence="3" id="KW-1185">Reference proteome</keyword>
<evidence type="ECO:0000313" key="2">
    <source>
        <dbReference type="EMBL" id="MBN9644456.1"/>
    </source>
</evidence>
<dbReference type="EMBL" id="JAFLEQ010000014">
    <property type="protein sequence ID" value="MBN9644456.1"/>
    <property type="molecule type" value="Genomic_DNA"/>
</dbReference>
<evidence type="ECO:0000259" key="1">
    <source>
        <dbReference type="Pfam" id="PF13490"/>
    </source>
</evidence>